<proteinExistence type="inferred from homology"/>
<evidence type="ECO:0000256" key="12">
    <source>
        <dbReference type="PIRSR" id="PIRSR038927-2"/>
    </source>
</evidence>
<dbReference type="Pfam" id="PF06628">
    <property type="entry name" value="Catalase-rel"/>
    <property type="match status" value="1"/>
</dbReference>
<dbReference type="SUPFAM" id="SSF52317">
    <property type="entry name" value="Class I glutamine amidotransferase-like"/>
    <property type="match status" value="1"/>
</dbReference>
<keyword evidence="5 10" id="KW-0349">Heme</keyword>
<dbReference type="GO" id="GO:0020037">
    <property type="term" value="F:heme binding"/>
    <property type="evidence" value="ECO:0007669"/>
    <property type="project" value="UniProtKB-UniRule"/>
</dbReference>
<keyword evidence="8 10" id="KW-0408">Iron</keyword>
<evidence type="ECO:0000256" key="11">
    <source>
        <dbReference type="PIRSR" id="PIRSR038927-1"/>
    </source>
</evidence>
<feature type="domain" description="Catalase core" evidence="13">
    <location>
        <begin position="41"/>
        <end position="431"/>
    </location>
</feature>
<dbReference type="InterPro" id="IPR029062">
    <property type="entry name" value="Class_I_gatase-like"/>
</dbReference>
<dbReference type="InterPro" id="IPR043156">
    <property type="entry name" value="Catalase_clade2_helical"/>
</dbReference>
<dbReference type="CDD" id="cd03132">
    <property type="entry name" value="GATase1_catalase"/>
    <property type="match status" value="1"/>
</dbReference>
<dbReference type="GO" id="GO:0005829">
    <property type="term" value="C:cytosol"/>
    <property type="evidence" value="ECO:0007669"/>
    <property type="project" value="TreeGrafter"/>
</dbReference>
<dbReference type="InterPro" id="IPR010582">
    <property type="entry name" value="Catalase_immune_responsive"/>
</dbReference>
<dbReference type="InterPro" id="IPR002226">
    <property type="entry name" value="Catalase_haem_BS"/>
</dbReference>
<evidence type="ECO:0000256" key="5">
    <source>
        <dbReference type="ARBA" id="ARBA00022617"/>
    </source>
</evidence>
<dbReference type="InterPro" id="IPR024712">
    <property type="entry name" value="Catalase_clade2"/>
</dbReference>
<evidence type="ECO:0000313" key="14">
    <source>
        <dbReference type="EMBL" id="KAF9777845.1"/>
    </source>
</evidence>
<keyword evidence="4 10" id="KW-0575">Peroxidase</keyword>
<evidence type="ECO:0000259" key="13">
    <source>
        <dbReference type="SMART" id="SM01060"/>
    </source>
</evidence>
<dbReference type="GO" id="GO:0046872">
    <property type="term" value="F:metal ion binding"/>
    <property type="evidence" value="ECO:0007669"/>
    <property type="project" value="UniProtKB-KW"/>
</dbReference>
<dbReference type="Gene3D" id="2.40.180.10">
    <property type="entry name" value="Catalase core domain"/>
    <property type="match status" value="1"/>
</dbReference>
<dbReference type="AlphaFoldDB" id="A0A9P6L0Z6"/>
<dbReference type="InterPro" id="IPR041399">
    <property type="entry name" value="Catalase_large_C"/>
</dbReference>
<evidence type="ECO:0000256" key="6">
    <source>
        <dbReference type="ARBA" id="ARBA00022723"/>
    </source>
</evidence>
<dbReference type="GO" id="GO:0006979">
    <property type="term" value="P:response to oxidative stress"/>
    <property type="evidence" value="ECO:0007669"/>
    <property type="project" value="InterPro"/>
</dbReference>
<dbReference type="Gene3D" id="1.20.1370.20">
    <property type="match status" value="1"/>
</dbReference>
<dbReference type="PIRSF" id="PIRSF038927">
    <property type="entry name" value="Catalase_clade2"/>
    <property type="match status" value="1"/>
</dbReference>
<accession>A0A9P6L0Z6</accession>
<reference evidence="14" key="2">
    <citation type="submission" date="2020-11" db="EMBL/GenBank/DDBJ databases">
        <authorList>
            <consortium name="DOE Joint Genome Institute"/>
            <person name="Kuo A."/>
            <person name="Miyauchi S."/>
            <person name="Kiss E."/>
            <person name="Drula E."/>
            <person name="Kohler A."/>
            <person name="Sanchez-Garcia M."/>
            <person name="Andreopoulos B."/>
            <person name="Barry K.W."/>
            <person name="Bonito G."/>
            <person name="Buee M."/>
            <person name="Carver A."/>
            <person name="Chen C."/>
            <person name="Cichocki N."/>
            <person name="Clum A."/>
            <person name="Culley D."/>
            <person name="Crous P.W."/>
            <person name="Fauchery L."/>
            <person name="Girlanda M."/>
            <person name="Hayes R."/>
            <person name="Keri Z."/>
            <person name="Labutti K."/>
            <person name="Lipzen A."/>
            <person name="Lombard V."/>
            <person name="Magnuson J."/>
            <person name="Maillard F."/>
            <person name="Morin E."/>
            <person name="Murat C."/>
            <person name="Nolan M."/>
            <person name="Ohm R."/>
            <person name="Pangilinan J."/>
            <person name="Pereira M."/>
            <person name="Perotto S."/>
            <person name="Peter M."/>
            <person name="Riley R."/>
            <person name="Sitrit Y."/>
            <person name="Stielow B."/>
            <person name="Szollosi G."/>
            <person name="Zifcakova L."/>
            <person name="Stursova M."/>
            <person name="Spatafora J.W."/>
            <person name="Tedersoo L."/>
            <person name="Vaario L.-M."/>
            <person name="Yamada A."/>
            <person name="Yan M."/>
            <person name="Wang P."/>
            <person name="Xu J."/>
            <person name="Bruns T."/>
            <person name="Baldrian P."/>
            <person name="Vilgalys R."/>
            <person name="Henrissat B."/>
            <person name="Grigoriev I.V."/>
            <person name="Hibbett D."/>
            <person name="Nagy L.G."/>
            <person name="Martin F.M."/>
        </authorList>
    </citation>
    <scope>NUCLEOTIDE SEQUENCE</scope>
    <source>
        <strain evidence="14">UH-Tt-Lm1</strain>
    </source>
</reference>
<dbReference type="SUPFAM" id="SSF56634">
    <property type="entry name" value="Heme-dependent catalase-like"/>
    <property type="match status" value="1"/>
</dbReference>
<feature type="active site" evidence="11">
    <location>
        <position position="91"/>
    </location>
</feature>
<feature type="active site" evidence="11">
    <location>
        <position position="165"/>
    </location>
</feature>
<evidence type="ECO:0000256" key="1">
    <source>
        <dbReference type="ARBA" id="ARBA00001971"/>
    </source>
</evidence>
<keyword evidence="15" id="KW-1185">Reference proteome</keyword>
<name>A0A9P6L0Z6_9AGAM</name>
<dbReference type="Pfam" id="PF00199">
    <property type="entry name" value="Catalase"/>
    <property type="match status" value="1"/>
</dbReference>
<dbReference type="FunFam" id="2.40.180.10:FF:000003">
    <property type="entry name" value="Catalase"/>
    <property type="match status" value="1"/>
</dbReference>
<evidence type="ECO:0000256" key="9">
    <source>
        <dbReference type="ARBA" id="ARBA00023324"/>
    </source>
</evidence>
<evidence type="ECO:0000256" key="8">
    <source>
        <dbReference type="ARBA" id="ARBA00023004"/>
    </source>
</evidence>
<dbReference type="PRINTS" id="PR00067">
    <property type="entry name" value="CATALASE"/>
</dbReference>
<organism evidence="14 15">
    <name type="scientific">Thelephora terrestris</name>
    <dbReference type="NCBI Taxonomy" id="56493"/>
    <lineage>
        <taxon>Eukaryota</taxon>
        <taxon>Fungi</taxon>
        <taxon>Dikarya</taxon>
        <taxon>Basidiomycota</taxon>
        <taxon>Agaricomycotina</taxon>
        <taxon>Agaricomycetes</taxon>
        <taxon>Thelephorales</taxon>
        <taxon>Thelephoraceae</taxon>
        <taxon>Thelephora</taxon>
    </lineage>
</organism>
<dbReference type="OrthoDB" id="6880011at2759"/>
<comment type="function">
    <text evidence="10">Occurs in almost all aerobically respiring organisms and serves to protect cells from the toxic effects of hydrogen peroxide.</text>
</comment>
<dbReference type="GO" id="GO:0004096">
    <property type="term" value="F:catalase activity"/>
    <property type="evidence" value="ECO:0007669"/>
    <property type="project" value="UniProtKB-UniRule"/>
</dbReference>
<dbReference type="Gene3D" id="3.40.50.880">
    <property type="match status" value="1"/>
</dbReference>
<keyword evidence="9 10" id="KW-0376">Hydrogen peroxide</keyword>
<dbReference type="PANTHER" id="PTHR42821:SF1">
    <property type="entry name" value="CATALASE-B"/>
    <property type="match status" value="1"/>
</dbReference>
<dbReference type="Pfam" id="PF18011">
    <property type="entry name" value="Catalase_C"/>
    <property type="match status" value="1"/>
</dbReference>
<keyword evidence="7 10" id="KW-0560">Oxidoreductase</keyword>
<comment type="cofactor">
    <cofactor evidence="1 10 12">
        <name>heme</name>
        <dbReference type="ChEBI" id="CHEBI:30413"/>
    </cofactor>
</comment>
<sequence>MTSIATAVKRTFDEMTSDQKQADLLRDTVDPQKDYPSAGMTTMHGMLIENPETWLKATDPKGTGPALLEDQVALEKIHRFDHEPIPERIVHARGVGAHGHFRVFDETAKKYTFAPVLTDPSRTTPVFVRFSTVQGPRGSADTVRDVRGFATKFYTPEGNWDIVGNNIPVFFIQDAMQFPDFVHAVKPEPHNEVPTGQSAHNNFWDFVSLQSQTTHTVFWVMSDRGIPRSLRMMQGFGVNTFTLINAEGERHFVKFHWTPELGVHSLVWDEALKINGQDPDYHRKDLEEAIVTGAYPKWTLGIQVLPESREHEFDFDILDATKIWPEELVPIEYIGEMTLNRCVDEFFAETEQVAFCTSHIVPGIGFSDDPLLQGRNFSYLDTQQSRLGTNWEQLPINRPVCPVLNHIRDGKHQSKITKGLNYWPNRYNTLPPTDGAKGGYHEYAQKVHGMKLRTRAPKFQEHFNQTELFYNSLSPVEKKHLIEAISFELDHCDDPVVNKNAILLLNEIDHEVARAVAINVGGDIPPKPKRDSHKKRAVRISQMEFAPEKPLIKSRRIAILIDDGFEKDAVEGLRAAMKLGSATTFIIGPRRGEISSATGTSVMADHHFEGQRSTLFDALFIAPGSGSAEKLRNNGRVIHWVREAFGHCKAIGALGEGIDVVRKALQDVEGVSLAPPSGETDDVTVSYGVVTAPKISLLSAATDVLMIGSHEKGFVSKFAYEISKHRCFERETDGLNKQVAF</sequence>
<dbReference type="InterPro" id="IPR020835">
    <property type="entry name" value="Catalase_sf"/>
</dbReference>
<dbReference type="Proteomes" id="UP000736335">
    <property type="component" value="Unassembled WGS sequence"/>
</dbReference>
<dbReference type="EMBL" id="WIUZ02000026">
    <property type="protein sequence ID" value="KAF9777845.1"/>
    <property type="molecule type" value="Genomic_DNA"/>
</dbReference>
<dbReference type="SMART" id="SM01060">
    <property type="entry name" value="Catalase"/>
    <property type="match status" value="1"/>
</dbReference>
<comment type="catalytic activity">
    <reaction evidence="10">
        <text>2 H2O2 = O2 + 2 H2O</text>
        <dbReference type="Rhea" id="RHEA:20309"/>
        <dbReference type="ChEBI" id="CHEBI:15377"/>
        <dbReference type="ChEBI" id="CHEBI:15379"/>
        <dbReference type="ChEBI" id="CHEBI:16240"/>
        <dbReference type="EC" id="1.11.1.6"/>
    </reaction>
</comment>
<dbReference type="PANTHER" id="PTHR42821">
    <property type="entry name" value="CATALASE"/>
    <property type="match status" value="1"/>
</dbReference>
<keyword evidence="6 10" id="KW-0479">Metal-binding</keyword>
<dbReference type="EC" id="1.11.1.6" evidence="3 10"/>
<evidence type="ECO:0000256" key="4">
    <source>
        <dbReference type="ARBA" id="ARBA00022559"/>
    </source>
</evidence>
<feature type="binding site" description="axial binding residue" evidence="12">
    <location>
        <position position="379"/>
    </location>
    <ligand>
        <name>heme</name>
        <dbReference type="ChEBI" id="CHEBI:30413"/>
    </ligand>
    <ligandPart>
        <name>Fe</name>
        <dbReference type="ChEBI" id="CHEBI:18248"/>
    </ligandPart>
</feature>
<dbReference type="PROSITE" id="PS00437">
    <property type="entry name" value="CATALASE_1"/>
    <property type="match status" value="1"/>
</dbReference>
<reference evidence="14" key="1">
    <citation type="journal article" date="2020" name="Nat. Commun.">
        <title>Large-scale genome sequencing of mycorrhizal fungi provides insights into the early evolution of symbiotic traits.</title>
        <authorList>
            <person name="Miyauchi S."/>
            <person name="Kiss E."/>
            <person name="Kuo A."/>
            <person name="Drula E."/>
            <person name="Kohler A."/>
            <person name="Sanchez-Garcia M."/>
            <person name="Morin E."/>
            <person name="Andreopoulos B."/>
            <person name="Barry K.W."/>
            <person name="Bonito G."/>
            <person name="Buee M."/>
            <person name="Carver A."/>
            <person name="Chen C."/>
            <person name="Cichocki N."/>
            <person name="Clum A."/>
            <person name="Culley D."/>
            <person name="Crous P.W."/>
            <person name="Fauchery L."/>
            <person name="Girlanda M."/>
            <person name="Hayes R.D."/>
            <person name="Keri Z."/>
            <person name="LaButti K."/>
            <person name="Lipzen A."/>
            <person name="Lombard V."/>
            <person name="Magnuson J."/>
            <person name="Maillard F."/>
            <person name="Murat C."/>
            <person name="Nolan M."/>
            <person name="Ohm R.A."/>
            <person name="Pangilinan J."/>
            <person name="Pereira M.F."/>
            <person name="Perotto S."/>
            <person name="Peter M."/>
            <person name="Pfister S."/>
            <person name="Riley R."/>
            <person name="Sitrit Y."/>
            <person name="Stielow J.B."/>
            <person name="Szollosi G."/>
            <person name="Zifcakova L."/>
            <person name="Stursova M."/>
            <person name="Spatafora J.W."/>
            <person name="Tedersoo L."/>
            <person name="Vaario L.M."/>
            <person name="Yamada A."/>
            <person name="Yan M."/>
            <person name="Wang P."/>
            <person name="Xu J."/>
            <person name="Bruns T."/>
            <person name="Baldrian P."/>
            <person name="Vilgalys R."/>
            <person name="Dunand C."/>
            <person name="Henrissat B."/>
            <person name="Grigoriev I.V."/>
            <person name="Hibbett D."/>
            <person name="Nagy L.G."/>
            <person name="Martin F.M."/>
        </authorList>
    </citation>
    <scope>NUCLEOTIDE SEQUENCE</scope>
    <source>
        <strain evidence="14">UH-Tt-Lm1</strain>
    </source>
</reference>
<gene>
    <name evidence="14" type="ORF">BJ322DRAFT_513342</name>
</gene>
<dbReference type="GO" id="GO:0042744">
    <property type="term" value="P:hydrogen peroxide catabolic process"/>
    <property type="evidence" value="ECO:0007669"/>
    <property type="project" value="UniProtKB-UniRule"/>
</dbReference>
<evidence type="ECO:0000313" key="15">
    <source>
        <dbReference type="Proteomes" id="UP000736335"/>
    </source>
</evidence>
<evidence type="ECO:0000256" key="10">
    <source>
        <dbReference type="PIRNR" id="PIRNR038927"/>
    </source>
</evidence>
<protein>
    <recommendedName>
        <fullName evidence="3 10">Catalase</fullName>
        <ecNumber evidence="3 10">1.11.1.6</ecNumber>
    </recommendedName>
</protein>
<comment type="similarity">
    <text evidence="2 10">Belongs to the catalase family.</text>
</comment>
<dbReference type="InterPro" id="IPR018028">
    <property type="entry name" value="Catalase"/>
</dbReference>
<dbReference type="InterPro" id="IPR011614">
    <property type="entry name" value="Catalase_core"/>
</dbReference>
<comment type="caution">
    <text evidence="14">The sequence shown here is derived from an EMBL/GenBank/DDBJ whole genome shotgun (WGS) entry which is preliminary data.</text>
</comment>
<evidence type="ECO:0000256" key="7">
    <source>
        <dbReference type="ARBA" id="ARBA00023002"/>
    </source>
</evidence>
<evidence type="ECO:0000256" key="2">
    <source>
        <dbReference type="ARBA" id="ARBA00005329"/>
    </source>
</evidence>
<evidence type="ECO:0000256" key="3">
    <source>
        <dbReference type="ARBA" id="ARBA00012314"/>
    </source>
</evidence>
<dbReference type="PROSITE" id="PS51402">
    <property type="entry name" value="CATALASE_3"/>
    <property type="match status" value="1"/>
</dbReference>